<accession>A0A811N005</accession>
<proteinExistence type="predicted"/>
<protein>
    <submittedName>
        <fullName evidence="1">Uncharacterized protein</fullName>
    </submittedName>
</protein>
<dbReference type="EMBL" id="CAJGYO010000002">
    <property type="protein sequence ID" value="CAD6213285.1"/>
    <property type="molecule type" value="Genomic_DNA"/>
</dbReference>
<organism evidence="1 2">
    <name type="scientific">Miscanthus lutarioriparius</name>
    <dbReference type="NCBI Taxonomy" id="422564"/>
    <lineage>
        <taxon>Eukaryota</taxon>
        <taxon>Viridiplantae</taxon>
        <taxon>Streptophyta</taxon>
        <taxon>Embryophyta</taxon>
        <taxon>Tracheophyta</taxon>
        <taxon>Spermatophyta</taxon>
        <taxon>Magnoliopsida</taxon>
        <taxon>Liliopsida</taxon>
        <taxon>Poales</taxon>
        <taxon>Poaceae</taxon>
        <taxon>PACMAD clade</taxon>
        <taxon>Panicoideae</taxon>
        <taxon>Andropogonodae</taxon>
        <taxon>Andropogoneae</taxon>
        <taxon>Saccharinae</taxon>
        <taxon>Miscanthus</taxon>
    </lineage>
</organism>
<reference evidence="1" key="1">
    <citation type="submission" date="2020-10" db="EMBL/GenBank/DDBJ databases">
        <authorList>
            <person name="Han B."/>
            <person name="Lu T."/>
            <person name="Zhao Q."/>
            <person name="Huang X."/>
            <person name="Zhao Y."/>
        </authorList>
    </citation>
    <scope>NUCLEOTIDE SEQUENCE</scope>
</reference>
<evidence type="ECO:0000313" key="1">
    <source>
        <dbReference type="EMBL" id="CAD6213285.1"/>
    </source>
</evidence>
<evidence type="ECO:0000313" key="2">
    <source>
        <dbReference type="Proteomes" id="UP000604825"/>
    </source>
</evidence>
<dbReference type="AlphaFoldDB" id="A0A811N005"/>
<name>A0A811N005_9POAL</name>
<dbReference type="Proteomes" id="UP000604825">
    <property type="component" value="Unassembled WGS sequence"/>
</dbReference>
<gene>
    <name evidence="1" type="ORF">NCGR_LOCUS8924</name>
</gene>
<keyword evidence="2" id="KW-1185">Reference proteome</keyword>
<sequence length="179" mass="19341">MEAVSGCKLLLSLKLKISRLIDEHSFNCGVSLNMDVTSLGNVSKEFQDMFAKLMRHVCSIDVRTNDLVLDLMKAIAQTDPTLDDADPSSVDASPQNVAAVISDPAPEEAKSEPLNVSDVKGCVPKLSQSLHVPNNHKASANASVPTALKYEGLKVVAPASEDRNHVDLEETMRKLKKSC</sequence>
<dbReference type="OrthoDB" id="695450at2759"/>
<comment type="caution">
    <text evidence="1">The sequence shown here is derived from an EMBL/GenBank/DDBJ whole genome shotgun (WGS) entry which is preliminary data.</text>
</comment>